<keyword evidence="3" id="KW-1185">Reference proteome</keyword>
<keyword evidence="1" id="KW-0040">ANK repeat</keyword>
<sequence>MTCIQPHEVLKASGVAEEFKQGMGTAAFVSHQWVGYDHPDPDFKQFRVLQEALTYIMTELESIPPDGYSRVICHCQPLPTQAFRTSTIFVWYDYFSCPQLGSKASGHLGEEDDLSKAVGSIPSYVLRCEYFFALCPVVAAVEELWAQKALRPWELVEWELSESLITCAVFRGGSAEFVQRLVELRANVNHQRTRSLLPASNFEISEGLGALQYRLGREGVWEAYCYHCNGMTPLMSAVLCGQHESAAALIAAGARLDLVNSRNWTAADFGRERSPPDFLHEAFAGCTEGCERVAAVARGYSVMKI</sequence>
<organism evidence="2 3">
    <name type="scientific">Symbiodinium natans</name>
    <dbReference type="NCBI Taxonomy" id="878477"/>
    <lineage>
        <taxon>Eukaryota</taxon>
        <taxon>Sar</taxon>
        <taxon>Alveolata</taxon>
        <taxon>Dinophyceae</taxon>
        <taxon>Suessiales</taxon>
        <taxon>Symbiodiniaceae</taxon>
        <taxon>Symbiodinium</taxon>
    </lineage>
</organism>
<dbReference type="Proteomes" id="UP000604046">
    <property type="component" value="Unassembled WGS sequence"/>
</dbReference>
<evidence type="ECO:0000313" key="2">
    <source>
        <dbReference type="EMBL" id="CAE7332843.1"/>
    </source>
</evidence>
<evidence type="ECO:0000313" key="3">
    <source>
        <dbReference type="Proteomes" id="UP000604046"/>
    </source>
</evidence>
<dbReference type="AlphaFoldDB" id="A0A812NYT3"/>
<reference evidence="2" key="1">
    <citation type="submission" date="2021-02" db="EMBL/GenBank/DDBJ databases">
        <authorList>
            <person name="Dougan E. K."/>
            <person name="Rhodes N."/>
            <person name="Thang M."/>
            <person name="Chan C."/>
        </authorList>
    </citation>
    <scope>NUCLEOTIDE SEQUENCE</scope>
</reference>
<dbReference type="PROSITE" id="PS50297">
    <property type="entry name" value="ANK_REP_REGION"/>
    <property type="match status" value="1"/>
</dbReference>
<dbReference type="SMART" id="SM00248">
    <property type="entry name" value="ANK"/>
    <property type="match status" value="2"/>
</dbReference>
<dbReference type="EMBL" id="CAJNDS010002111">
    <property type="protein sequence ID" value="CAE7332843.1"/>
    <property type="molecule type" value="Genomic_DNA"/>
</dbReference>
<evidence type="ECO:0000256" key="1">
    <source>
        <dbReference type="PROSITE-ProRule" id="PRU00023"/>
    </source>
</evidence>
<dbReference type="Gene3D" id="1.25.40.20">
    <property type="entry name" value="Ankyrin repeat-containing domain"/>
    <property type="match status" value="1"/>
</dbReference>
<dbReference type="InterPro" id="IPR036770">
    <property type="entry name" value="Ankyrin_rpt-contain_sf"/>
</dbReference>
<proteinExistence type="predicted"/>
<gene>
    <name evidence="2" type="ORF">SNAT2548_LOCUS17409</name>
</gene>
<dbReference type="SUPFAM" id="SSF48403">
    <property type="entry name" value="Ankyrin repeat"/>
    <property type="match status" value="1"/>
</dbReference>
<protein>
    <submittedName>
        <fullName evidence="2">Uncharacterized protein</fullName>
    </submittedName>
</protein>
<name>A0A812NYT3_9DINO</name>
<dbReference type="Pfam" id="PF00023">
    <property type="entry name" value="Ank"/>
    <property type="match status" value="1"/>
</dbReference>
<feature type="repeat" description="ANK" evidence="1">
    <location>
        <begin position="229"/>
        <end position="261"/>
    </location>
</feature>
<dbReference type="InterPro" id="IPR002110">
    <property type="entry name" value="Ankyrin_rpt"/>
</dbReference>
<accession>A0A812NYT3</accession>
<dbReference type="PROSITE" id="PS50088">
    <property type="entry name" value="ANK_REPEAT"/>
    <property type="match status" value="1"/>
</dbReference>
<comment type="caution">
    <text evidence="2">The sequence shown here is derived from an EMBL/GenBank/DDBJ whole genome shotgun (WGS) entry which is preliminary data.</text>
</comment>